<feature type="coiled-coil region" evidence="1">
    <location>
        <begin position="91"/>
        <end position="149"/>
    </location>
</feature>
<dbReference type="RefSeq" id="YP_010671612.1">
    <property type="nucleotide sequence ID" value="NC_070969.1"/>
</dbReference>
<feature type="compositionally biased region" description="Acidic residues" evidence="2">
    <location>
        <begin position="20"/>
        <end position="52"/>
    </location>
</feature>
<organism evidence="3 4">
    <name type="scientific">Pseudomonas phage Itty13</name>
    <dbReference type="NCBI Taxonomy" id="2805750"/>
    <lineage>
        <taxon>Viruses</taxon>
        <taxon>Duplodnaviria</taxon>
        <taxon>Heunggongvirae</taxon>
        <taxon>Uroviricota</taxon>
        <taxon>Caudoviricetes</taxon>
        <taxon>Ittyvirus</taxon>
        <taxon>Ittyvirus itty13</taxon>
    </lineage>
</organism>
<evidence type="ECO:0000313" key="3">
    <source>
        <dbReference type="EMBL" id="QRE00599.1"/>
    </source>
</evidence>
<reference evidence="3" key="1">
    <citation type="submission" date="2021-01" db="EMBL/GenBank/DDBJ databases">
        <authorList>
            <person name="Ben Porat S."/>
            <person name="Alkalay-Oren S."/>
            <person name="Coppenhagen-Glazer S."/>
            <person name="Hazan R."/>
        </authorList>
    </citation>
    <scope>NUCLEOTIDE SEQUENCE</scope>
</reference>
<name>A0A889IR00_9CAUD</name>
<evidence type="ECO:0000313" key="4">
    <source>
        <dbReference type="Proteomes" id="UP000610026"/>
    </source>
</evidence>
<dbReference type="EMBL" id="MW460249">
    <property type="protein sequence ID" value="QRE00599.1"/>
    <property type="molecule type" value="Genomic_DNA"/>
</dbReference>
<feature type="region of interest" description="Disordered" evidence="2">
    <location>
        <begin position="1"/>
        <end position="89"/>
    </location>
</feature>
<evidence type="ECO:0000256" key="1">
    <source>
        <dbReference type="SAM" id="Coils"/>
    </source>
</evidence>
<feature type="compositionally biased region" description="Basic and acidic residues" evidence="2">
    <location>
        <begin position="223"/>
        <end position="242"/>
    </location>
</feature>
<dbReference type="KEGG" id="vg:77947866"/>
<dbReference type="Proteomes" id="UP000610026">
    <property type="component" value="Segment"/>
</dbReference>
<protein>
    <recommendedName>
        <fullName evidence="5">Scaffolding protein</fullName>
    </recommendedName>
</protein>
<feature type="region of interest" description="Disordered" evidence="2">
    <location>
        <begin position="218"/>
        <end position="261"/>
    </location>
</feature>
<accession>A0A889IR00</accession>
<evidence type="ECO:0008006" key="5">
    <source>
        <dbReference type="Google" id="ProtNLM"/>
    </source>
</evidence>
<dbReference type="GeneID" id="77947866"/>
<sequence>MSPEELALLTEEERAGLDEEHSDDLPDDDTDTGAGDDNDDQPGAGEDDEPNPDDQQQPGRDDGKDDQPNPDDDQGEEDSARPLPLLKVDAVEDAEAKLADIDKREDEISQKFEDGDLTTAEYRAELRKLEKERGAIERQQLEADFAEKHNQAQIDAMWQANVQTFLEGHPEIAKNELRWSSFDTVVRKVTAETMQAGKNPGMADLKKAYKQWAEDLGLPTEQSKADDKSGKEPARKQERQQREIPPSLAKVPAADINDTDDGRWASLDRLMDSDPLGFEKAFGKLSEADQEAYLASR</sequence>
<feature type="compositionally biased region" description="Acidic residues" evidence="2">
    <location>
        <begin position="68"/>
        <end position="77"/>
    </location>
</feature>
<keyword evidence="4" id="KW-1185">Reference proteome</keyword>
<keyword evidence="1" id="KW-0175">Coiled coil</keyword>
<proteinExistence type="predicted"/>
<evidence type="ECO:0000256" key="2">
    <source>
        <dbReference type="SAM" id="MobiDB-lite"/>
    </source>
</evidence>